<organism evidence="1">
    <name type="scientific">bioreactor metagenome</name>
    <dbReference type="NCBI Taxonomy" id="1076179"/>
    <lineage>
        <taxon>unclassified sequences</taxon>
        <taxon>metagenomes</taxon>
        <taxon>ecological metagenomes</taxon>
    </lineage>
</organism>
<reference evidence="1" key="1">
    <citation type="submission" date="2019-08" db="EMBL/GenBank/DDBJ databases">
        <authorList>
            <person name="Kucharzyk K."/>
            <person name="Murdoch R.W."/>
            <person name="Higgins S."/>
            <person name="Loffler F."/>
        </authorList>
    </citation>
    <scope>NUCLEOTIDE SEQUENCE</scope>
</reference>
<comment type="caution">
    <text evidence="1">The sequence shown here is derived from an EMBL/GenBank/DDBJ whole genome shotgun (WGS) entry which is preliminary data.</text>
</comment>
<name>A0A645C3Y0_9ZZZZ</name>
<evidence type="ECO:0000313" key="1">
    <source>
        <dbReference type="EMBL" id="MPM72245.1"/>
    </source>
</evidence>
<gene>
    <name evidence="1" type="ORF">SDC9_119218</name>
</gene>
<dbReference type="AlphaFoldDB" id="A0A645C3Y0"/>
<protein>
    <submittedName>
        <fullName evidence="1">Uncharacterized protein</fullName>
    </submittedName>
</protein>
<dbReference type="EMBL" id="VSSQ01024626">
    <property type="protein sequence ID" value="MPM72245.1"/>
    <property type="molecule type" value="Genomic_DNA"/>
</dbReference>
<sequence>MDDVERFVEHGQRSAEQFVELLRAKASAHHEQHRLGAAQPGKRQRALPAAFVERGSDGGARKDALAMRHVGQRIFKAHADRVRKARGNAVAQSRRIVRLVRDNGNLTRREHNGNGDESALAEDHVRLEFVNQLSRLKISLDHAEGVDKILPGKIPPEFAGGNSVIGHAVDSGDQVVFHAALRADVVHVPALAEQRLHECDVWGNVPGRAAAGKDDSCGSVRCGFHMCVSP</sequence>
<proteinExistence type="predicted"/>
<accession>A0A645C3Y0</accession>